<evidence type="ECO:0000313" key="3">
    <source>
        <dbReference type="Proteomes" id="UP000772434"/>
    </source>
</evidence>
<accession>A0A9P5U1D0</accession>
<feature type="compositionally biased region" description="Polar residues" evidence="1">
    <location>
        <begin position="80"/>
        <end position="89"/>
    </location>
</feature>
<dbReference type="Proteomes" id="UP000772434">
    <property type="component" value="Unassembled WGS sequence"/>
</dbReference>
<reference evidence="2" key="1">
    <citation type="submission" date="2020-11" db="EMBL/GenBank/DDBJ databases">
        <authorList>
            <consortium name="DOE Joint Genome Institute"/>
            <person name="Ahrendt S."/>
            <person name="Riley R."/>
            <person name="Andreopoulos W."/>
            <person name="Labutti K."/>
            <person name="Pangilinan J."/>
            <person name="Ruiz-Duenas F.J."/>
            <person name="Barrasa J.M."/>
            <person name="Sanchez-Garcia M."/>
            <person name="Camarero S."/>
            <person name="Miyauchi S."/>
            <person name="Serrano A."/>
            <person name="Linde D."/>
            <person name="Babiker R."/>
            <person name="Drula E."/>
            <person name="Ayuso-Fernandez I."/>
            <person name="Pacheco R."/>
            <person name="Padilla G."/>
            <person name="Ferreira P."/>
            <person name="Barriuso J."/>
            <person name="Kellner H."/>
            <person name="Castanera R."/>
            <person name="Alfaro M."/>
            <person name="Ramirez L."/>
            <person name="Pisabarro A.G."/>
            <person name="Kuo A."/>
            <person name="Tritt A."/>
            <person name="Lipzen A."/>
            <person name="He G."/>
            <person name="Yan M."/>
            <person name="Ng V."/>
            <person name="Cullen D."/>
            <person name="Martin F."/>
            <person name="Rosso M.-N."/>
            <person name="Henrissat B."/>
            <person name="Hibbett D."/>
            <person name="Martinez A.T."/>
            <person name="Grigoriev I.V."/>
        </authorList>
    </citation>
    <scope>NUCLEOTIDE SEQUENCE</scope>
    <source>
        <strain evidence="2">AH 40177</strain>
    </source>
</reference>
<dbReference type="EMBL" id="JADNRY010000178">
    <property type="protein sequence ID" value="KAF9062254.1"/>
    <property type="molecule type" value="Genomic_DNA"/>
</dbReference>
<proteinExistence type="predicted"/>
<dbReference type="AlphaFoldDB" id="A0A9P5U1D0"/>
<sequence length="462" mass="51555">MNPAFHFQNAVEQALEDHQNAALEEDDLGADFIEYAPLESPCPVDAVFSSSATKRKRCTVSVEDAPDTDAPRIPLPPSGSLDTASNPAQSHKHQIRAAKRRLAKASDRTSSHQNALRQVLSHGTAVETDRSAETFDASRGAHTGKPGTKKQLGTVEERRDFYQLADLLAQGFEHVKWDGRTPTPVIDRLGRIVAVLAGQPEDPTYSNELMQAYDLMETRGHAYGIGSSASQPQKRGHFSAYNCGTTMGMGNRFPVFMNPKAKRPLIQELLDDKPFQRMASYQSRTFILLWAPRVYAEYEHVNGVLRQKMRICPNFAGSIFLGAAFNFGSNVWTYKHRDQLNWAFGWCAITALGRFDARRSAQLILWELRLVIDFPHAATILLPSAVITHSNTVVHPDDHRNSFTQFSAGAIFRWVENGCRTEAKFAEEDPEGYEAMMAGKSTAVERRMSLFSTVDELCSFVK</sequence>
<gene>
    <name evidence="2" type="ORF">BDP27DRAFT_1233935</name>
</gene>
<keyword evidence="3" id="KW-1185">Reference proteome</keyword>
<dbReference type="Gene3D" id="3.60.130.30">
    <property type="match status" value="1"/>
</dbReference>
<evidence type="ECO:0000256" key="1">
    <source>
        <dbReference type="SAM" id="MobiDB-lite"/>
    </source>
</evidence>
<evidence type="ECO:0000313" key="2">
    <source>
        <dbReference type="EMBL" id="KAF9062254.1"/>
    </source>
</evidence>
<protein>
    <submittedName>
        <fullName evidence="2">Uncharacterized protein</fullName>
    </submittedName>
</protein>
<feature type="compositionally biased region" description="Basic residues" evidence="1">
    <location>
        <begin position="90"/>
        <end position="103"/>
    </location>
</feature>
<comment type="caution">
    <text evidence="2">The sequence shown here is derived from an EMBL/GenBank/DDBJ whole genome shotgun (WGS) entry which is preliminary data.</text>
</comment>
<dbReference type="OrthoDB" id="3031270at2759"/>
<organism evidence="2 3">
    <name type="scientific">Rhodocollybia butyracea</name>
    <dbReference type="NCBI Taxonomy" id="206335"/>
    <lineage>
        <taxon>Eukaryota</taxon>
        <taxon>Fungi</taxon>
        <taxon>Dikarya</taxon>
        <taxon>Basidiomycota</taxon>
        <taxon>Agaricomycotina</taxon>
        <taxon>Agaricomycetes</taxon>
        <taxon>Agaricomycetidae</taxon>
        <taxon>Agaricales</taxon>
        <taxon>Marasmiineae</taxon>
        <taxon>Omphalotaceae</taxon>
        <taxon>Rhodocollybia</taxon>
    </lineage>
</organism>
<name>A0A9P5U1D0_9AGAR</name>
<feature type="region of interest" description="Disordered" evidence="1">
    <location>
        <begin position="53"/>
        <end position="152"/>
    </location>
</feature>